<dbReference type="Proteomes" id="UP000001876">
    <property type="component" value="Unassembled WGS sequence"/>
</dbReference>
<comment type="subcellular location">
    <subcellularLocation>
        <location evidence="1">Cytoplasm</location>
    </subcellularLocation>
</comment>
<reference evidence="15 16" key="1">
    <citation type="journal article" date="2009" name="Science">
        <title>Green evolution and dynamic adaptations revealed by genomes of the marine picoeukaryotes Micromonas.</title>
        <authorList>
            <person name="Worden A.Z."/>
            <person name="Lee J.H."/>
            <person name="Mock T."/>
            <person name="Rouze P."/>
            <person name="Simmons M.P."/>
            <person name="Aerts A.L."/>
            <person name="Allen A.E."/>
            <person name="Cuvelier M.L."/>
            <person name="Derelle E."/>
            <person name="Everett M.V."/>
            <person name="Foulon E."/>
            <person name="Grimwood J."/>
            <person name="Gundlach H."/>
            <person name="Henrissat B."/>
            <person name="Napoli C."/>
            <person name="McDonald S.M."/>
            <person name="Parker M.S."/>
            <person name="Rombauts S."/>
            <person name="Salamov A."/>
            <person name="Von Dassow P."/>
            <person name="Badger J.H."/>
            <person name="Coutinho P.M."/>
            <person name="Demir E."/>
            <person name="Dubchak I."/>
            <person name="Gentemann C."/>
            <person name="Eikrem W."/>
            <person name="Gready J.E."/>
            <person name="John U."/>
            <person name="Lanier W."/>
            <person name="Lindquist E.A."/>
            <person name="Lucas S."/>
            <person name="Mayer K.F."/>
            <person name="Moreau H."/>
            <person name="Not F."/>
            <person name="Otillar R."/>
            <person name="Panaud O."/>
            <person name="Pangilinan J."/>
            <person name="Paulsen I."/>
            <person name="Piegu B."/>
            <person name="Poliakov A."/>
            <person name="Robbens S."/>
            <person name="Schmutz J."/>
            <person name="Toulza E."/>
            <person name="Wyss T."/>
            <person name="Zelensky A."/>
            <person name="Zhou K."/>
            <person name="Armbrust E.V."/>
            <person name="Bhattacharya D."/>
            <person name="Goodenough U.W."/>
            <person name="Van de Peer Y."/>
            <person name="Grigoriev I.V."/>
        </authorList>
    </citation>
    <scope>NUCLEOTIDE SEQUENCE [LARGE SCALE GENOMIC DNA]</scope>
    <source>
        <strain evidence="15 16">CCMP1545</strain>
    </source>
</reference>
<dbReference type="RefSeq" id="XP_003056579.1">
    <property type="nucleotide sequence ID" value="XM_003056533.1"/>
</dbReference>
<evidence type="ECO:0000259" key="14">
    <source>
        <dbReference type="SMART" id="SM01016"/>
    </source>
</evidence>
<dbReference type="OrthoDB" id="68056at2759"/>
<dbReference type="Pfam" id="PF05746">
    <property type="entry name" value="DALR_1"/>
    <property type="match status" value="1"/>
</dbReference>
<feature type="domain" description="Arginyl tRNA synthetase N-terminal" evidence="14">
    <location>
        <begin position="73"/>
        <end position="164"/>
    </location>
</feature>
<evidence type="ECO:0000256" key="12">
    <source>
        <dbReference type="RuleBase" id="RU363038"/>
    </source>
</evidence>
<comment type="catalytic activity">
    <reaction evidence="11">
        <text>tRNA(Arg) + L-arginine + ATP = L-arginyl-tRNA(Arg) + AMP + diphosphate</text>
        <dbReference type="Rhea" id="RHEA:20301"/>
        <dbReference type="Rhea" id="RHEA-COMP:9658"/>
        <dbReference type="Rhea" id="RHEA-COMP:9673"/>
        <dbReference type="ChEBI" id="CHEBI:30616"/>
        <dbReference type="ChEBI" id="CHEBI:32682"/>
        <dbReference type="ChEBI" id="CHEBI:33019"/>
        <dbReference type="ChEBI" id="CHEBI:78442"/>
        <dbReference type="ChEBI" id="CHEBI:78513"/>
        <dbReference type="ChEBI" id="CHEBI:456215"/>
        <dbReference type="EC" id="6.1.1.19"/>
    </reaction>
</comment>
<keyword evidence="8 12" id="KW-0067">ATP-binding</keyword>
<keyword evidence="9 12" id="KW-0648">Protein biosynthesis</keyword>
<dbReference type="STRING" id="564608.C1MLK2"/>
<dbReference type="EC" id="6.1.1.19" evidence="4"/>
<dbReference type="InterPro" id="IPR014729">
    <property type="entry name" value="Rossmann-like_a/b/a_fold"/>
</dbReference>
<dbReference type="PRINTS" id="PR01038">
    <property type="entry name" value="TRNASYNTHARG"/>
</dbReference>
<dbReference type="InterPro" id="IPR008909">
    <property type="entry name" value="DALR_anticod-bd"/>
</dbReference>
<dbReference type="Gene3D" id="1.10.730.10">
    <property type="entry name" value="Isoleucyl-tRNA Synthetase, Domain 1"/>
    <property type="match status" value="1"/>
</dbReference>
<dbReference type="SUPFAM" id="SSF47323">
    <property type="entry name" value="Anticodon-binding domain of a subclass of class I aminoacyl-tRNA synthetases"/>
    <property type="match status" value="1"/>
</dbReference>
<feature type="domain" description="DALR anticodon binding" evidence="13">
    <location>
        <begin position="539"/>
        <end position="654"/>
    </location>
</feature>
<keyword evidence="5" id="KW-0963">Cytoplasm</keyword>
<dbReference type="SUPFAM" id="SSF55190">
    <property type="entry name" value="Arginyl-tRNA synthetase (ArgRS), N-terminal 'additional' domain"/>
    <property type="match status" value="1"/>
</dbReference>
<dbReference type="InterPro" id="IPR035684">
    <property type="entry name" value="ArgRS_core"/>
</dbReference>
<evidence type="ECO:0000313" key="15">
    <source>
        <dbReference type="EMBL" id="EEH59955.1"/>
    </source>
</evidence>
<dbReference type="GO" id="GO:0006420">
    <property type="term" value="P:arginyl-tRNA aminoacylation"/>
    <property type="evidence" value="ECO:0007669"/>
    <property type="project" value="InterPro"/>
</dbReference>
<dbReference type="GO" id="GO:0005524">
    <property type="term" value="F:ATP binding"/>
    <property type="evidence" value="ECO:0007669"/>
    <property type="project" value="UniProtKB-KW"/>
</dbReference>
<evidence type="ECO:0000256" key="6">
    <source>
        <dbReference type="ARBA" id="ARBA00022598"/>
    </source>
</evidence>
<dbReference type="InterPro" id="IPR001278">
    <property type="entry name" value="Arg-tRNA-ligase"/>
</dbReference>
<dbReference type="InterPro" id="IPR009080">
    <property type="entry name" value="tRNAsynth_Ia_anticodon-bd"/>
</dbReference>
<dbReference type="GO" id="GO:0005737">
    <property type="term" value="C:cytoplasm"/>
    <property type="evidence" value="ECO:0007669"/>
    <property type="project" value="UniProtKB-SubCell"/>
</dbReference>
<evidence type="ECO:0000256" key="11">
    <source>
        <dbReference type="ARBA" id="ARBA00049339"/>
    </source>
</evidence>
<dbReference type="GeneID" id="9681847"/>
<evidence type="ECO:0000256" key="3">
    <source>
        <dbReference type="ARBA" id="ARBA00011245"/>
    </source>
</evidence>
<dbReference type="EMBL" id="GG663736">
    <property type="protein sequence ID" value="EEH59955.1"/>
    <property type="molecule type" value="Genomic_DNA"/>
</dbReference>
<dbReference type="PANTHER" id="PTHR11956:SF5">
    <property type="entry name" value="ARGININE--TRNA LIGASE, CYTOPLASMIC"/>
    <property type="match status" value="1"/>
</dbReference>
<dbReference type="SMART" id="SM00836">
    <property type="entry name" value="DALR_1"/>
    <property type="match status" value="1"/>
</dbReference>
<evidence type="ECO:0000256" key="7">
    <source>
        <dbReference type="ARBA" id="ARBA00022741"/>
    </source>
</evidence>
<dbReference type="Gene3D" id="3.30.1360.70">
    <property type="entry name" value="Arginyl tRNA synthetase N-terminal domain"/>
    <property type="match status" value="1"/>
</dbReference>
<evidence type="ECO:0000256" key="4">
    <source>
        <dbReference type="ARBA" id="ARBA00012837"/>
    </source>
</evidence>
<protein>
    <recommendedName>
        <fullName evidence="4">arginine--tRNA ligase</fullName>
        <ecNumber evidence="4">6.1.1.19</ecNumber>
    </recommendedName>
</protein>
<proteinExistence type="inferred from homology"/>
<dbReference type="Pfam" id="PF03485">
    <property type="entry name" value="Arg_tRNA_synt_N"/>
    <property type="match status" value="1"/>
</dbReference>
<dbReference type="CDD" id="cd00671">
    <property type="entry name" value="ArgRS_core"/>
    <property type="match status" value="1"/>
</dbReference>
<dbReference type="GO" id="GO:0004814">
    <property type="term" value="F:arginine-tRNA ligase activity"/>
    <property type="evidence" value="ECO:0007669"/>
    <property type="project" value="UniProtKB-EC"/>
</dbReference>
<name>C1MLK2_MICPC</name>
<evidence type="ECO:0000313" key="16">
    <source>
        <dbReference type="Proteomes" id="UP000001876"/>
    </source>
</evidence>
<evidence type="ECO:0000256" key="2">
    <source>
        <dbReference type="ARBA" id="ARBA00005594"/>
    </source>
</evidence>
<evidence type="ECO:0000256" key="5">
    <source>
        <dbReference type="ARBA" id="ARBA00022490"/>
    </source>
</evidence>
<dbReference type="SMART" id="SM01016">
    <property type="entry name" value="Arg_tRNA_synt_N"/>
    <property type="match status" value="1"/>
</dbReference>
<dbReference type="HAMAP" id="MF_00123">
    <property type="entry name" value="Arg_tRNA_synth"/>
    <property type="match status" value="1"/>
</dbReference>
<evidence type="ECO:0000256" key="1">
    <source>
        <dbReference type="ARBA" id="ARBA00004496"/>
    </source>
</evidence>
<comment type="similarity">
    <text evidence="2 12">Belongs to the class-I aminoacyl-tRNA synthetase family.</text>
</comment>
<evidence type="ECO:0000256" key="9">
    <source>
        <dbReference type="ARBA" id="ARBA00022917"/>
    </source>
</evidence>
<dbReference type="Pfam" id="PF00750">
    <property type="entry name" value="tRNA-synt_1d"/>
    <property type="match status" value="1"/>
</dbReference>
<evidence type="ECO:0000256" key="8">
    <source>
        <dbReference type="ARBA" id="ARBA00022840"/>
    </source>
</evidence>
<dbReference type="Gene3D" id="3.40.50.620">
    <property type="entry name" value="HUPs"/>
    <property type="match status" value="1"/>
</dbReference>
<keyword evidence="16" id="KW-1185">Reference proteome</keyword>
<dbReference type="InterPro" id="IPR005148">
    <property type="entry name" value="Arg-tRNA-synth_N"/>
</dbReference>
<keyword evidence="6 12" id="KW-0436">Ligase</keyword>
<organism evidence="16">
    <name type="scientific">Micromonas pusilla (strain CCMP1545)</name>
    <name type="common">Picoplanktonic green alga</name>
    <dbReference type="NCBI Taxonomy" id="564608"/>
    <lineage>
        <taxon>Eukaryota</taxon>
        <taxon>Viridiplantae</taxon>
        <taxon>Chlorophyta</taxon>
        <taxon>Mamiellophyceae</taxon>
        <taxon>Mamiellales</taxon>
        <taxon>Mamiellaceae</taxon>
        <taxon>Micromonas</taxon>
    </lineage>
</organism>
<dbReference type="AlphaFoldDB" id="C1MLK2"/>
<dbReference type="InterPro" id="IPR036695">
    <property type="entry name" value="Arg-tRNA-synth_N_sf"/>
</dbReference>
<keyword evidence="10 12" id="KW-0030">Aminoacyl-tRNA synthetase</keyword>
<evidence type="ECO:0000256" key="10">
    <source>
        <dbReference type="ARBA" id="ARBA00023146"/>
    </source>
</evidence>
<comment type="subunit">
    <text evidence="3">Monomer.</text>
</comment>
<dbReference type="PANTHER" id="PTHR11956">
    <property type="entry name" value="ARGINYL-TRNA SYNTHETASE"/>
    <property type="match status" value="1"/>
</dbReference>
<evidence type="ECO:0000259" key="13">
    <source>
        <dbReference type="SMART" id="SM00836"/>
    </source>
</evidence>
<dbReference type="FunFam" id="1.10.730.10:FF:000006">
    <property type="entry name" value="Arginyl-tRNA synthetase 2, mitochondrial"/>
    <property type="match status" value="1"/>
</dbReference>
<dbReference type="SUPFAM" id="SSF52374">
    <property type="entry name" value="Nucleotidylyl transferase"/>
    <property type="match status" value="1"/>
</dbReference>
<keyword evidence="7 12" id="KW-0547">Nucleotide-binding</keyword>
<sequence>MSARALCNSRSLHLYKRHSSSIDMFRIASVRQQLGQANRPRRGNLPRPRKYHPRARFSEIAAPVSTGGDSLRSTMKLMFSQAGNVVFPGESSLDFEIAECSNRALGDYQCNSAMKIFAELKDRGDTRFKNPRSLAEAIIQAIPAENSFFEKLAVAGPGFINITFSREFLAQEALRVFHCSADGTFETTRKFRKLTAKRAVVDYSSPNIAKEMQEMHVGHLRSTIIGETICRALEFVGVEVIRLNHVGDWGTQFGMLLAHLEDISESSDFEVKNLQELYKQSKIRFDSDEDFKKRARAAVVHLQAGDKHLKEKWTDICEVSRQDFEEIYRLLDVHILERGESYYNYLIPDVLSELIEKEIAVQSDGALCIFADGSDSPLICRKSNGSFNYASTDLAALWQRISDLCADWIIYVTDVGQKKHFDAIFDAASRAGWLKRENGNVSLDHVGFGLVMGVDGKRFRTRSGDTVPLKSLLREAQSRCLDSLRGRESTLSDDELEDASRIMGVAAVKYADLHNNRLTNYTFSYERMLDLKGNTAVYLLYTHARISSLLERAHTQDLEPLSINDLVLKDEFERVLALTIMKFPDVVESVVQDLLPSRLCDYTYSLCVTFNEFYGSCKVLGGEQERSRTFLCQATAISLRQCFHILGIEPLYRL</sequence>
<dbReference type="eggNOG" id="KOG4426">
    <property type="taxonomic scope" value="Eukaryota"/>
</dbReference>
<dbReference type="FunFam" id="3.40.50.620:FF:000116">
    <property type="entry name" value="Arginine--tRNA ligase"/>
    <property type="match status" value="1"/>
</dbReference>
<gene>
    <name evidence="15" type="ORF">MICPUCDRAFT_31931</name>
</gene>
<accession>C1MLK2</accession>
<dbReference type="OMA" id="NKPLHLG"/>
<dbReference type="KEGG" id="mpp:MICPUCDRAFT_31931"/>
<dbReference type="NCBIfam" id="TIGR00456">
    <property type="entry name" value="argS"/>
    <property type="match status" value="1"/>
</dbReference>